<dbReference type="Pfam" id="PF21033">
    <property type="entry name" value="RMD1-3"/>
    <property type="match status" value="1"/>
</dbReference>
<dbReference type="InterPro" id="IPR011990">
    <property type="entry name" value="TPR-like_helical_dom_sf"/>
</dbReference>
<evidence type="ECO:0000256" key="1">
    <source>
        <dbReference type="SAM" id="Coils"/>
    </source>
</evidence>
<gene>
    <name evidence="4" type="primary">LOC100643079</name>
</gene>
<dbReference type="GeneID" id="100643079"/>
<protein>
    <submittedName>
        <fullName evidence="4">Regulator of microtubule dynamics protein 1 isoform X2</fullName>
    </submittedName>
</protein>
<evidence type="ECO:0000313" key="3">
    <source>
        <dbReference type="Proteomes" id="UP000835206"/>
    </source>
</evidence>
<dbReference type="Gene3D" id="1.25.40.10">
    <property type="entry name" value="Tetratricopeptide repeat domain"/>
    <property type="match status" value="1"/>
</dbReference>
<dbReference type="InterPro" id="IPR049039">
    <property type="entry name" value="RMD1-3_a_helical_rpt"/>
</dbReference>
<dbReference type="PANTHER" id="PTHR16056">
    <property type="entry name" value="REGULATOR OF MICROTUBULE DYNAMICS PROTEIN"/>
    <property type="match status" value="1"/>
</dbReference>
<keyword evidence="2" id="KW-0812">Transmembrane</keyword>
<sequence>MHNNLIATAIGVTVGVISAASIFIYRKILANQRYNTTISDLDAANKRIDELETELEALRLQLKQQKKKRKISRKFNSNDSTYTLDNDTDIDVFSTTTDIGDDEFYDCSDGESIVSDSDLRISDELNQLDTILKEIDEQPYDQFDVKTYYILQTLAKSQPDNVEVVWRFARASYSYAETQIDKNIRKLIILEGIHGDYLSVPDKIKNGIVFKKYIELAVEMQPDDFGLHYLLGRFKYEIANLSWIEKKVATLFEIPNVSFEETLICFETAARLGSTNPYTQLYISKCYIALKKYTCAIDSLKEILEKPIVSADDEKVHTEASKLLDKYSGYSS</sequence>
<name>A0A9B2JNE8_BOMTE</name>
<dbReference type="PANTHER" id="PTHR16056:SF37">
    <property type="entry name" value="REGULATOR OF MICROTUBULE DYNAMICS PROTEIN 3-LIKE ISOFORM X1"/>
    <property type="match status" value="1"/>
</dbReference>
<dbReference type="OrthoDB" id="512473at2759"/>
<keyword evidence="2" id="KW-0472">Membrane</keyword>
<dbReference type="GO" id="GO:0005876">
    <property type="term" value="C:spindle microtubule"/>
    <property type="evidence" value="ECO:0007669"/>
    <property type="project" value="TreeGrafter"/>
</dbReference>
<keyword evidence="1" id="KW-0175">Coiled coil</keyword>
<accession>A0A9B2JNE8</accession>
<dbReference type="AlphaFoldDB" id="A0A9B2JNE8"/>
<evidence type="ECO:0000256" key="2">
    <source>
        <dbReference type="SAM" id="Phobius"/>
    </source>
</evidence>
<dbReference type="RefSeq" id="XP_012165031.1">
    <property type="nucleotide sequence ID" value="XM_012309641.3"/>
</dbReference>
<feature type="transmembrane region" description="Helical" evidence="2">
    <location>
        <begin position="6"/>
        <end position="25"/>
    </location>
</feature>
<dbReference type="GO" id="GO:0097431">
    <property type="term" value="C:mitotic spindle pole"/>
    <property type="evidence" value="ECO:0007669"/>
    <property type="project" value="TreeGrafter"/>
</dbReference>
<dbReference type="Proteomes" id="UP000835206">
    <property type="component" value="Chromosome 6"/>
</dbReference>
<dbReference type="SUPFAM" id="SSF48452">
    <property type="entry name" value="TPR-like"/>
    <property type="match status" value="1"/>
</dbReference>
<evidence type="ECO:0000313" key="4">
    <source>
        <dbReference type="RefSeq" id="XP_012165031.1"/>
    </source>
</evidence>
<feature type="coiled-coil region" evidence="1">
    <location>
        <begin position="34"/>
        <end position="68"/>
    </location>
</feature>
<reference evidence="4" key="1">
    <citation type="submission" date="2025-08" db="UniProtKB">
        <authorList>
            <consortium name="RefSeq"/>
        </authorList>
    </citation>
    <scope>IDENTIFICATION</scope>
</reference>
<keyword evidence="3" id="KW-1185">Reference proteome</keyword>
<organism evidence="3 4">
    <name type="scientific">Bombus terrestris</name>
    <name type="common">Buff-tailed bumblebee</name>
    <name type="synonym">Apis terrestris</name>
    <dbReference type="NCBI Taxonomy" id="30195"/>
    <lineage>
        <taxon>Eukaryota</taxon>
        <taxon>Metazoa</taxon>
        <taxon>Ecdysozoa</taxon>
        <taxon>Arthropoda</taxon>
        <taxon>Hexapoda</taxon>
        <taxon>Insecta</taxon>
        <taxon>Pterygota</taxon>
        <taxon>Neoptera</taxon>
        <taxon>Endopterygota</taxon>
        <taxon>Hymenoptera</taxon>
        <taxon>Apocrita</taxon>
        <taxon>Aculeata</taxon>
        <taxon>Apoidea</taxon>
        <taxon>Anthophila</taxon>
        <taxon>Apidae</taxon>
        <taxon>Bombus</taxon>
        <taxon>Bombus</taxon>
    </lineage>
</organism>
<proteinExistence type="predicted"/>
<keyword evidence="2" id="KW-1133">Transmembrane helix</keyword>
<dbReference type="GO" id="GO:0008017">
    <property type="term" value="F:microtubule binding"/>
    <property type="evidence" value="ECO:0007669"/>
    <property type="project" value="TreeGrafter"/>
</dbReference>
<dbReference type="GO" id="GO:0005739">
    <property type="term" value="C:mitochondrion"/>
    <property type="evidence" value="ECO:0007669"/>
    <property type="project" value="TreeGrafter"/>
</dbReference>